<accession>A0ABW5M2F7</accession>
<evidence type="ECO:0008006" key="3">
    <source>
        <dbReference type="Google" id="ProtNLM"/>
    </source>
</evidence>
<keyword evidence="2" id="KW-1185">Reference proteome</keyword>
<dbReference type="Proteomes" id="UP001597469">
    <property type="component" value="Unassembled WGS sequence"/>
</dbReference>
<gene>
    <name evidence="1" type="ORF">ACFSUS_11175</name>
</gene>
<proteinExistence type="predicted"/>
<name>A0ABW5M2F7_9BACT</name>
<dbReference type="RefSeq" id="WP_381522511.1">
    <property type="nucleotide sequence ID" value="NZ_JBHULN010000005.1"/>
</dbReference>
<comment type="caution">
    <text evidence="1">The sequence shown here is derived from an EMBL/GenBank/DDBJ whole genome shotgun (WGS) entry which is preliminary data.</text>
</comment>
<organism evidence="1 2">
    <name type="scientific">Spirosoma soli</name>
    <dbReference type="NCBI Taxonomy" id="1770529"/>
    <lineage>
        <taxon>Bacteria</taxon>
        <taxon>Pseudomonadati</taxon>
        <taxon>Bacteroidota</taxon>
        <taxon>Cytophagia</taxon>
        <taxon>Cytophagales</taxon>
        <taxon>Cytophagaceae</taxon>
        <taxon>Spirosoma</taxon>
    </lineage>
</organism>
<dbReference type="EMBL" id="JBHULN010000005">
    <property type="protein sequence ID" value="MFD2571197.1"/>
    <property type="molecule type" value="Genomic_DNA"/>
</dbReference>
<dbReference type="PROSITE" id="PS51257">
    <property type="entry name" value="PROKAR_LIPOPROTEIN"/>
    <property type="match status" value="1"/>
</dbReference>
<protein>
    <recommendedName>
        <fullName evidence="3">Lipoprotein</fullName>
    </recommendedName>
</protein>
<sequence length="139" mass="15074">MKKVFFSVALLGLMIACDNKENVTPQADAGVKVAYQKSVRLAGTSLDMKVAAVTDSRCPINARCVTAGSVKVNFEANQDGNVQAVELDLPAYPDKSVRKTFSLGGQSYQLTLQEVLPYPEAGKPIELEDYTVQFSVVKQ</sequence>
<evidence type="ECO:0000313" key="1">
    <source>
        <dbReference type="EMBL" id="MFD2571197.1"/>
    </source>
</evidence>
<evidence type="ECO:0000313" key="2">
    <source>
        <dbReference type="Proteomes" id="UP001597469"/>
    </source>
</evidence>
<reference evidence="2" key="1">
    <citation type="journal article" date="2019" name="Int. J. Syst. Evol. Microbiol.">
        <title>The Global Catalogue of Microorganisms (GCM) 10K type strain sequencing project: providing services to taxonomists for standard genome sequencing and annotation.</title>
        <authorList>
            <consortium name="The Broad Institute Genomics Platform"/>
            <consortium name="The Broad Institute Genome Sequencing Center for Infectious Disease"/>
            <person name="Wu L."/>
            <person name="Ma J."/>
        </authorList>
    </citation>
    <scope>NUCLEOTIDE SEQUENCE [LARGE SCALE GENOMIC DNA]</scope>
    <source>
        <strain evidence="2">KCTC 42805</strain>
    </source>
</reference>